<dbReference type="AlphaFoldDB" id="A0A151C535"/>
<comment type="caution">
    <text evidence="5">The sequence shown here is derived from an EMBL/GenBank/DDBJ whole genome shotgun (WGS) entry which is preliminary data.</text>
</comment>
<dbReference type="Proteomes" id="UP001195937">
    <property type="component" value="Unassembled WGS sequence"/>
</dbReference>
<evidence type="ECO:0000313" key="7">
    <source>
        <dbReference type="Proteomes" id="UP000265775"/>
    </source>
</evidence>
<dbReference type="Proteomes" id="UP000182842">
    <property type="component" value="Unassembled WGS sequence"/>
</dbReference>
<reference evidence="5 6" key="1">
    <citation type="submission" date="2016-10" db="EMBL/GenBank/DDBJ databases">
        <authorList>
            <person name="Varghese N."/>
            <person name="Submissions S."/>
        </authorList>
    </citation>
    <scope>NUCLEOTIDE SEQUENCE [LARGE SCALE GENOMIC DNA]</scope>
    <source>
        <strain evidence="5 6">DSM 20219</strain>
    </source>
</reference>
<name>A0A151C535_BIFLN</name>
<evidence type="ECO:0000313" key="3">
    <source>
        <dbReference type="EMBL" id="MBV3439074.1"/>
    </source>
</evidence>
<gene>
    <name evidence="4" type="ORF">DWV59_10610</name>
    <name evidence="3" type="ORF">KSW34_08785</name>
    <name evidence="5" type="ORF">SAMN04489748_1658</name>
</gene>
<dbReference type="Pfam" id="PF02661">
    <property type="entry name" value="Fic"/>
    <property type="match status" value="1"/>
</dbReference>
<evidence type="ECO:0000313" key="4">
    <source>
        <dbReference type="EMBL" id="RGW63184.1"/>
    </source>
</evidence>
<evidence type="ECO:0000313" key="6">
    <source>
        <dbReference type="Proteomes" id="UP000182842"/>
    </source>
</evidence>
<dbReference type="EMBL" id="JAHOFX010000014">
    <property type="protein sequence ID" value="MBV3439074.1"/>
    <property type="molecule type" value="Genomic_DNA"/>
</dbReference>
<evidence type="ECO:0000256" key="1">
    <source>
        <dbReference type="SAM" id="MobiDB-lite"/>
    </source>
</evidence>
<evidence type="ECO:0000259" key="2">
    <source>
        <dbReference type="PROSITE" id="PS51459"/>
    </source>
</evidence>
<dbReference type="PROSITE" id="PS51459">
    <property type="entry name" value="FIDO"/>
    <property type="match status" value="1"/>
</dbReference>
<reference evidence="4 7" key="2">
    <citation type="submission" date="2018-08" db="EMBL/GenBank/DDBJ databases">
        <title>A genome reference for cultivated species of the human gut microbiota.</title>
        <authorList>
            <person name="Zou Y."/>
            <person name="Xue W."/>
            <person name="Luo G."/>
        </authorList>
    </citation>
    <scope>NUCLEOTIDE SEQUENCE [LARGE SCALE GENOMIC DNA]</scope>
    <source>
        <strain evidence="4 7">AF11-12</strain>
    </source>
</reference>
<protein>
    <submittedName>
        <fullName evidence="4">Cell filamentation protein Fic</fullName>
    </submittedName>
    <submittedName>
        <fullName evidence="3">Fic family protein</fullName>
    </submittedName>
    <submittedName>
        <fullName evidence="5">Fic/DOC family protein</fullName>
    </submittedName>
</protein>
<accession>A0A151C535</accession>
<proteinExistence type="predicted"/>
<reference evidence="3" key="3">
    <citation type="submission" date="2021-06" db="EMBL/GenBank/DDBJ databases">
        <title>Collection of gut derived symbiotic bacterial strains cultured from healthy donors.</title>
        <authorList>
            <person name="Lin H."/>
            <person name="Littmann E."/>
            <person name="Pamer E.G."/>
        </authorList>
    </citation>
    <scope>NUCLEOTIDE SEQUENCE</scope>
    <source>
        <strain evidence="3">MSK.19.9</strain>
    </source>
</reference>
<organism evidence="5 6">
    <name type="scientific">Bifidobacterium longum</name>
    <dbReference type="NCBI Taxonomy" id="216816"/>
    <lineage>
        <taxon>Bacteria</taxon>
        <taxon>Bacillati</taxon>
        <taxon>Actinomycetota</taxon>
        <taxon>Actinomycetes</taxon>
        <taxon>Bifidobacteriales</taxon>
        <taxon>Bifidobacteriaceae</taxon>
        <taxon>Bifidobacterium</taxon>
    </lineage>
</organism>
<dbReference type="EMBL" id="FNRW01000005">
    <property type="protein sequence ID" value="SEB65010.1"/>
    <property type="molecule type" value="Genomic_DNA"/>
</dbReference>
<dbReference type="InterPro" id="IPR036597">
    <property type="entry name" value="Fido-like_dom_sf"/>
</dbReference>
<feature type="domain" description="Fido" evidence="2">
    <location>
        <begin position="116"/>
        <end position="248"/>
    </location>
</feature>
<dbReference type="SUPFAM" id="SSF140931">
    <property type="entry name" value="Fic-like"/>
    <property type="match status" value="1"/>
</dbReference>
<dbReference type="Proteomes" id="UP000265775">
    <property type="component" value="Unassembled WGS sequence"/>
</dbReference>
<dbReference type="Gene3D" id="1.10.3290.10">
    <property type="entry name" value="Fido-like domain"/>
    <property type="match status" value="1"/>
</dbReference>
<dbReference type="InterPro" id="IPR003812">
    <property type="entry name" value="Fido"/>
</dbReference>
<evidence type="ECO:0000313" key="5">
    <source>
        <dbReference type="EMBL" id="SEB65010.1"/>
    </source>
</evidence>
<feature type="region of interest" description="Disordered" evidence="1">
    <location>
        <begin position="1"/>
        <end position="21"/>
    </location>
</feature>
<dbReference type="RefSeq" id="WP_013582742.1">
    <property type="nucleotide sequence ID" value="NZ_CAXSUE010000006.1"/>
</dbReference>
<sequence>MTMDANNRSHRPAGLPQGVAGTFDTTVSGVDDADVAPPMGAGTVSNAEACVNLAKRRTIDLLWKTASIEVRGLTFPDTRDVFKGITPGDARARDVMVLNNLKHAWQFLFDNTDWPVDWQYLSEYNRLVGDGLEPSPGRLRNDMVTIGGTRYVPPVPSYDGVRDQIGKDLGLDDPEDRALNLFASISRGQWFSNGNKRTSAMAANHCLIHDGVGIFALPPERMDDEFRDRLIGFYESDDRGPFIDWLKYHAVGRLVDNGLTSAQKNGDDPIHDDM</sequence>
<dbReference type="EMBL" id="QSAR01000016">
    <property type="protein sequence ID" value="RGW63184.1"/>
    <property type="molecule type" value="Genomic_DNA"/>
</dbReference>